<evidence type="ECO:0000256" key="1">
    <source>
        <dbReference type="ARBA" id="ARBA00004651"/>
    </source>
</evidence>
<evidence type="ECO:0000256" key="3">
    <source>
        <dbReference type="ARBA" id="ARBA00022448"/>
    </source>
</evidence>
<dbReference type="Gene3D" id="1.20.1730.10">
    <property type="entry name" value="Sodium/glucose cotransporter"/>
    <property type="match status" value="1"/>
</dbReference>
<evidence type="ECO:0000256" key="7">
    <source>
        <dbReference type="ARBA" id="ARBA00023053"/>
    </source>
</evidence>
<evidence type="ECO:0000256" key="11">
    <source>
        <dbReference type="RuleBase" id="RU362091"/>
    </source>
</evidence>
<dbReference type="InterPro" id="IPR038377">
    <property type="entry name" value="Na/Glc_symporter_sf"/>
</dbReference>
<gene>
    <name evidence="13" type="ORF">PPYR_10806</name>
</gene>
<accession>A0A5N4AHB6</accession>
<feature type="transmembrane region" description="Helical" evidence="12">
    <location>
        <begin position="554"/>
        <end position="575"/>
    </location>
</feature>
<proteinExistence type="inferred from homology"/>
<comment type="caution">
    <text evidence="13">The sequence shown here is derived from an EMBL/GenBank/DDBJ whole genome shotgun (WGS) entry which is preliminary data.</text>
</comment>
<comment type="similarity">
    <text evidence="2 11">Belongs to the sodium:solute symporter (SSF) (TC 2.A.21) family.</text>
</comment>
<organism evidence="13 14">
    <name type="scientific">Photinus pyralis</name>
    <name type="common">Common eastern firefly</name>
    <name type="synonym">Lampyris pyralis</name>
    <dbReference type="NCBI Taxonomy" id="7054"/>
    <lineage>
        <taxon>Eukaryota</taxon>
        <taxon>Metazoa</taxon>
        <taxon>Ecdysozoa</taxon>
        <taxon>Arthropoda</taxon>
        <taxon>Hexapoda</taxon>
        <taxon>Insecta</taxon>
        <taxon>Pterygota</taxon>
        <taxon>Neoptera</taxon>
        <taxon>Endopterygota</taxon>
        <taxon>Coleoptera</taxon>
        <taxon>Polyphaga</taxon>
        <taxon>Elateriformia</taxon>
        <taxon>Elateroidea</taxon>
        <taxon>Lampyridae</taxon>
        <taxon>Lampyrinae</taxon>
        <taxon>Photinus</taxon>
    </lineage>
</organism>
<dbReference type="EMBL" id="VVIM01000007">
    <property type="protein sequence ID" value="KAB0796745.1"/>
    <property type="molecule type" value="Genomic_DNA"/>
</dbReference>
<keyword evidence="8" id="KW-0406">Ion transport</keyword>
<dbReference type="InterPro" id="IPR051163">
    <property type="entry name" value="Sodium:Solute_Symporter_SSF"/>
</dbReference>
<feature type="transmembrane region" description="Helical" evidence="12">
    <location>
        <begin position="240"/>
        <end position="259"/>
    </location>
</feature>
<feature type="transmembrane region" description="Helical" evidence="12">
    <location>
        <begin position="302"/>
        <end position="320"/>
    </location>
</feature>
<feature type="transmembrane region" description="Helical" evidence="12">
    <location>
        <begin position="434"/>
        <end position="461"/>
    </location>
</feature>
<dbReference type="GO" id="GO:0015293">
    <property type="term" value="F:symporter activity"/>
    <property type="evidence" value="ECO:0007669"/>
    <property type="project" value="TreeGrafter"/>
</dbReference>
<dbReference type="GO" id="GO:0005886">
    <property type="term" value="C:plasma membrane"/>
    <property type="evidence" value="ECO:0007669"/>
    <property type="project" value="UniProtKB-SubCell"/>
</dbReference>
<feature type="transmembrane region" description="Helical" evidence="12">
    <location>
        <begin position="126"/>
        <end position="145"/>
    </location>
</feature>
<feature type="transmembrane region" description="Helical" evidence="12">
    <location>
        <begin position="271"/>
        <end position="290"/>
    </location>
</feature>
<evidence type="ECO:0000256" key="4">
    <source>
        <dbReference type="ARBA" id="ARBA00022475"/>
    </source>
</evidence>
<feature type="transmembrane region" description="Helical" evidence="12">
    <location>
        <begin position="165"/>
        <end position="185"/>
    </location>
</feature>
<evidence type="ECO:0000256" key="2">
    <source>
        <dbReference type="ARBA" id="ARBA00006434"/>
    </source>
</evidence>
<keyword evidence="5 12" id="KW-0812">Transmembrane</keyword>
<dbReference type="CDD" id="cd11492">
    <property type="entry name" value="SLC5sbd_NIS-SMVT"/>
    <property type="match status" value="1"/>
</dbReference>
<evidence type="ECO:0000313" key="14">
    <source>
        <dbReference type="Proteomes" id="UP000327044"/>
    </source>
</evidence>
<evidence type="ECO:0000256" key="12">
    <source>
        <dbReference type="SAM" id="Phobius"/>
    </source>
</evidence>
<feature type="transmembrane region" description="Helical" evidence="12">
    <location>
        <begin position="620"/>
        <end position="641"/>
    </location>
</feature>
<evidence type="ECO:0000256" key="6">
    <source>
        <dbReference type="ARBA" id="ARBA00022989"/>
    </source>
</evidence>
<evidence type="ECO:0000256" key="9">
    <source>
        <dbReference type="ARBA" id="ARBA00023136"/>
    </source>
</evidence>
<keyword evidence="9 12" id="KW-0472">Membrane</keyword>
<keyword evidence="7" id="KW-0915">Sodium</keyword>
<protein>
    <recommendedName>
        <fullName evidence="15">Sodium-coupled monocarboxylate transporter 1</fullName>
    </recommendedName>
</protein>
<keyword evidence="14" id="KW-1185">Reference proteome</keyword>
<keyword evidence="4" id="KW-1003">Cell membrane</keyword>
<dbReference type="PANTHER" id="PTHR42985">
    <property type="entry name" value="SODIUM-COUPLED MONOCARBOXYLATE TRANSPORTER"/>
    <property type="match status" value="1"/>
</dbReference>
<dbReference type="PROSITE" id="PS50283">
    <property type="entry name" value="NA_SOLUT_SYMP_3"/>
    <property type="match status" value="1"/>
</dbReference>
<reference evidence="13 14" key="1">
    <citation type="journal article" date="2018" name="Elife">
        <title>Firefly genomes illuminate parallel origins of bioluminescence in beetles.</title>
        <authorList>
            <person name="Fallon T.R."/>
            <person name="Lower S.E."/>
            <person name="Chang C.H."/>
            <person name="Bessho-Uehara M."/>
            <person name="Martin G.J."/>
            <person name="Bewick A.J."/>
            <person name="Behringer M."/>
            <person name="Debat H.J."/>
            <person name="Wong I."/>
            <person name="Day J.C."/>
            <person name="Suvorov A."/>
            <person name="Silva C.J."/>
            <person name="Stanger-Hall K.F."/>
            <person name="Hall D.W."/>
            <person name="Schmitz R.J."/>
            <person name="Nelson D.R."/>
            <person name="Lewis S.M."/>
            <person name="Shigenobu S."/>
            <person name="Bybee S.M."/>
            <person name="Larracuente A.M."/>
            <person name="Oba Y."/>
            <person name="Weng J.K."/>
        </authorList>
    </citation>
    <scope>NUCLEOTIDE SEQUENCE [LARGE SCALE GENOMIC DNA]</scope>
    <source>
        <strain evidence="13">1611_PpyrPB1</strain>
        <tissue evidence="13">Whole body</tissue>
    </source>
</reference>
<feature type="transmembrane region" description="Helical" evidence="12">
    <location>
        <begin position="521"/>
        <end position="542"/>
    </location>
</feature>
<dbReference type="PANTHER" id="PTHR42985:SF21">
    <property type="entry name" value="SODIUM-DEPENDENT MULTIVITAMIN TRANSPORTER-LIKE PROTEIN"/>
    <property type="match status" value="1"/>
</dbReference>
<dbReference type="NCBIfam" id="TIGR00813">
    <property type="entry name" value="sss"/>
    <property type="match status" value="1"/>
</dbReference>
<sequence length="690" mass="75979">MMNLSCVNLNIHRTKMARNSNPKAEFGSPLIILQMNELGCWPFSVKIGIGNSHSRFSHIDLYMNARLKKSERNEESCPERESNCVVKNRGFRLSLQCSAPVPIDSLKMISNATIIDPPLTFSWLDYAVFGVMLSVSGIIGIFFGCFGTKQNSTDEYLLGGRKLHILPVSMSIIASNISGLAVLGVSADIYRYGAAHVWALIPIAICPLACIYVYMPVFLKLKLITTYQYLQIRFDNTIKMLASFIYIFHLIIYNPVVIFLPCLAFNQATGYNVNVLAPATTIFCVFYTAIGGLKTVVWTDTLQTISILLGLFAVLGMGLYQGGDVSTIFEVAKSGERLDIFNFNIDPTIRDNFWTYALGSTAMWMVDVSINQGTLQRLNAVPTFAHAKMVMLIFFVISVTVKVLAIITGISMYARYADCDPLLSGKVAHSDQVVPYYVMDVGGSILGLPGLFIAGVFAAALSTLSTNLLNLSTTIYTDLLSGFVSKSISERNVSYILKLIVAVVGIVDCGLVLIVGKFGGILQFGISLLGITYGTLLGLFTLGMVFPIANKQGALCGGIAGIIFSSCMVLGNLWYKFHGTLPDYPKPVSTRGCNFTTPLLIETRNYHGGEMPVAFFRISFWYYPFYGCLVVLVVGLFVSFVTRKPNSTPRPELISPMFQFLLPQKHLQRSASYRRSEVALKITAHATEDQ</sequence>
<dbReference type="InParanoid" id="A0A5N4AHB6"/>
<dbReference type="GO" id="GO:0006814">
    <property type="term" value="P:sodium ion transport"/>
    <property type="evidence" value="ECO:0007669"/>
    <property type="project" value="UniProtKB-KW"/>
</dbReference>
<evidence type="ECO:0000256" key="8">
    <source>
        <dbReference type="ARBA" id="ARBA00023065"/>
    </source>
</evidence>
<evidence type="ECO:0000256" key="10">
    <source>
        <dbReference type="ARBA" id="ARBA00023201"/>
    </source>
</evidence>
<keyword evidence="6 12" id="KW-1133">Transmembrane helix</keyword>
<name>A0A5N4AHB6_PHOPY</name>
<dbReference type="Pfam" id="PF00474">
    <property type="entry name" value="SSF"/>
    <property type="match status" value="1"/>
</dbReference>
<feature type="transmembrane region" description="Helical" evidence="12">
    <location>
        <begin position="197"/>
        <end position="219"/>
    </location>
</feature>
<dbReference type="Proteomes" id="UP000327044">
    <property type="component" value="Unassembled WGS sequence"/>
</dbReference>
<evidence type="ECO:0000313" key="13">
    <source>
        <dbReference type="EMBL" id="KAB0796745.1"/>
    </source>
</evidence>
<comment type="subcellular location">
    <subcellularLocation>
        <location evidence="1">Cell membrane</location>
        <topology evidence="1">Multi-pass membrane protein</topology>
    </subcellularLocation>
</comment>
<feature type="transmembrane region" description="Helical" evidence="12">
    <location>
        <begin position="390"/>
        <end position="414"/>
    </location>
</feature>
<dbReference type="OrthoDB" id="6132759at2759"/>
<feature type="transmembrane region" description="Helical" evidence="12">
    <location>
        <begin position="495"/>
        <end position="515"/>
    </location>
</feature>
<dbReference type="AlphaFoldDB" id="A0A5N4AHB6"/>
<keyword evidence="3" id="KW-0813">Transport</keyword>
<evidence type="ECO:0008006" key="15">
    <source>
        <dbReference type="Google" id="ProtNLM"/>
    </source>
</evidence>
<keyword evidence="10" id="KW-0739">Sodium transport</keyword>
<evidence type="ECO:0000256" key="5">
    <source>
        <dbReference type="ARBA" id="ARBA00022692"/>
    </source>
</evidence>
<dbReference type="InterPro" id="IPR001734">
    <property type="entry name" value="Na/solute_symporter"/>
</dbReference>